<evidence type="ECO:0000256" key="2">
    <source>
        <dbReference type="SAM" id="Phobius"/>
    </source>
</evidence>
<evidence type="ECO:0000313" key="5">
    <source>
        <dbReference type="Proteomes" id="UP000475325"/>
    </source>
</evidence>
<feature type="transmembrane region" description="Helical" evidence="2">
    <location>
        <begin position="92"/>
        <end position="114"/>
    </location>
</feature>
<proteinExistence type="predicted"/>
<gene>
    <name evidence="3" type="ORF">TWF102_008684</name>
    <name evidence="4" type="ORF">TWF703_003882</name>
</gene>
<keyword evidence="2" id="KW-1133">Transmembrane helix</keyword>
<dbReference type="Proteomes" id="UP000480548">
    <property type="component" value="Unassembled WGS sequence"/>
</dbReference>
<feature type="region of interest" description="Disordered" evidence="1">
    <location>
        <begin position="1"/>
        <end position="20"/>
    </location>
</feature>
<dbReference type="Proteomes" id="UP000475325">
    <property type="component" value="Unassembled WGS sequence"/>
</dbReference>
<name>A0A7C8J3G7_ORBOL</name>
<dbReference type="EMBL" id="WIQW01000055">
    <property type="protein sequence ID" value="KAF3091701.1"/>
    <property type="molecule type" value="Genomic_DNA"/>
</dbReference>
<organism evidence="3 5">
    <name type="scientific">Orbilia oligospora</name>
    <name type="common">Nematode-trapping fungus</name>
    <name type="synonym">Arthrobotrys oligospora</name>
    <dbReference type="NCBI Taxonomy" id="2813651"/>
    <lineage>
        <taxon>Eukaryota</taxon>
        <taxon>Fungi</taxon>
        <taxon>Dikarya</taxon>
        <taxon>Ascomycota</taxon>
        <taxon>Pezizomycotina</taxon>
        <taxon>Orbiliomycetes</taxon>
        <taxon>Orbiliales</taxon>
        <taxon>Orbiliaceae</taxon>
        <taxon>Orbilia</taxon>
    </lineage>
</organism>
<protein>
    <submittedName>
        <fullName evidence="3">Uncharacterized protein</fullName>
    </submittedName>
</protein>
<keyword evidence="2" id="KW-0812">Transmembrane</keyword>
<evidence type="ECO:0000313" key="6">
    <source>
        <dbReference type="Proteomes" id="UP000480548"/>
    </source>
</evidence>
<evidence type="ECO:0000313" key="4">
    <source>
        <dbReference type="EMBL" id="KAF3146612.1"/>
    </source>
</evidence>
<comment type="caution">
    <text evidence="3">The sequence shown here is derived from an EMBL/GenBank/DDBJ whole genome shotgun (WGS) entry which is preliminary data.</text>
</comment>
<dbReference type="EMBL" id="WIQZ01000002">
    <property type="protein sequence ID" value="KAF3146612.1"/>
    <property type="molecule type" value="Genomic_DNA"/>
</dbReference>
<evidence type="ECO:0000313" key="3">
    <source>
        <dbReference type="EMBL" id="KAF3091701.1"/>
    </source>
</evidence>
<dbReference type="AlphaFoldDB" id="A0A7C8J3G7"/>
<reference evidence="5 6" key="1">
    <citation type="submission" date="2019-06" db="EMBL/GenBank/DDBJ databases">
        <authorList>
            <person name="Palmer J.M."/>
        </authorList>
    </citation>
    <scope>NUCLEOTIDE SEQUENCE [LARGE SCALE GENOMIC DNA]</scope>
    <source>
        <strain evidence="3 5">TWF102</strain>
        <strain evidence="4 6">TWF703</strain>
    </source>
</reference>
<sequence>MATAAAVTMTTTTTKPTTKPTTMSAGFSLDNVHIFTTVTPTITVFYSEPLQWCSNLVDQKVFSCMADIKEREPEVASKSSKPESPEMGLKSLLPRIFCAAVAVIGTILLVRDWWRMAGGTRRNNAMEVEVS</sequence>
<accession>A0A7C8J3G7</accession>
<keyword evidence="2" id="KW-0472">Membrane</keyword>
<evidence type="ECO:0000256" key="1">
    <source>
        <dbReference type="SAM" id="MobiDB-lite"/>
    </source>
</evidence>